<organism evidence="4 5">
    <name type="scientific">Penaeus vannamei</name>
    <name type="common">Whiteleg shrimp</name>
    <name type="synonym">Litopenaeus vannamei</name>
    <dbReference type="NCBI Taxonomy" id="6689"/>
    <lineage>
        <taxon>Eukaryota</taxon>
        <taxon>Metazoa</taxon>
        <taxon>Ecdysozoa</taxon>
        <taxon>Arthropoda</taxon>
        <taxon>Crustacea</taxon>
        <taxon>Multicrustacea</taxon>
        <taxon>Malacostraca</taxon>
        <taxon>Eumalacostraca</taxon>
        <taxon>Eucarida</taxon>
        <taxon>Decapoda</taxon>
        <taxon>Dendrobranchiata</taxon>
        <taxon>Penaeoidea</taxon>
        <taxon>Penaeidae</taxon>
        <taxon>Penaeus</taxon>
    </lineage>
</organism>
<keyword evidence="3" id="KW-0732">Signal</keyword>
<feature type="signal peptide" evidence="3">
    <location>
        <begin position="1"/>
        <end position="23"/>
    </location>
</feature>
<protein>
    <submittedName>
        <fullName evidence="4">Uncharacterized protein</fullName>
    </submittedName>
</protein>
<dbReference type="Proteomes" id="UP000283509">
    <property type="component" value="Unassembled WGS sequence"/>
</dbReference>
<keyword evidence="2" id="KW-0472">Membrane</keyword>
<reference evidence="4 5" key="1">
    <citation type="submission" date="2018-04" db="EMBL/GenBank/DDBJ databases">
        <authorList>
            <person name="Zhang X."/>
            <person name="Yuan J."/>
            <person name="Li F."/>
            <person name="Xiang J."/>
        </authorList>
    </citation>
    <scope>NUCLEOTIDE SEQUENCE [LARGE SCALE GENOMIC DNA]</scope>
    <source>
        <tissue evidence="4">Muscle</tissue>
    </source>
</reference>
<feature type="compositionally biased region" description="Low complexity" evidence="1">
    <location>
        <begin position="315"/>
        <end position="327"/>
    </location>
</feature>
<feature type="transmembrane region" description="Helical" evidence="2">
    <location>
        <begin position="189"/>
        <end position="210"/>
    </location>
</feature>
<evidence type="ECO:0000256" key="2">
    <source>
        <dbReference type="SAM" id="Phobius"/>
    </source>
</evidence>
<dbReference type="AlphaFoldDB" id="A0A3R7LSN7"/>
<dbReference type="OrthoDB" id="10421198at2759"/>
<keyword evidence="5" id="KW-1185">Reference proteome</keyword>
<sequence length="414" mass="44755">MWLCGLALLLLVVGMLLVDDASGAHAAKLSTRVLKPVGKNVTLEERDRVYIHSVADKVRFEVSSLKCGLRRNFTVDLEAQVSVEGYLMDVLGFQWYLFYFRTEGEALRLVIEGVRSYSMKLRWPSLDACLSGPGLTFVFDKKTEVALSYTSDARHSNPYPKLPSLGYPEGDYRYLHTASRGHTKGTFHAFIPIGAMVLFVGVCVRCCHYCRYKAQLRKRTRGGADGASAEGVEAEVATPPSPPPHSMDLPPRYDEVCVSEPPPPSYAELFQIVSKTKPGPAAATEEDGGESQGLLEGVHASPPTAPQSTDATDLPTQQQATPASASAHPERVTLLPPPQDVADPAAPADPPNPSGSAGDASTAPPADTAVSRSSAMLKALTSLNQARRKTHFAFRRLVEERDEQREAAASSPPK</sequence>
<proteinExistence type="predicted"/>
<evidence type="ECO:0000256" key="1">
    <source>
        <dbReference type="SAM" id="MobiDB-lite"/>
    </source>
</evidence>
<dbReference type="EMBL" id="QCYY01003950">
    <property type="protein sequence ID" value="ROT61888.1"/>
    <property type="molecule type" value="Genomic_DNA"/>
</dbReference>
<keyword evidence="2" id="KW-1133">Transmembrane helix</keyword>
<evidence type="ECO:0000313" key="5">
    <source>
        <dbReference type="Proteomes" id="UP000283509"/>
    </source>
</evidence>
<name>A0A3R7LSN7_PENVA</name>
<feature type="compositionally biased region" description="Low complexity" evidence="1">
    <location>
        <begin position="226"/>
        <end position="237"/>
    </location>
</feature>
<feature type="region of interest" description="Disordered" evidence="1">
    <location>
        <begin position="220"/>
        <end position="260"/>
    </location>
</feature>
<comment type="caution">
    <text evidence="4">The sequence shown here is derived from an EMBL/GenBank/DDBJ whole genome shotgun (WGS) entry which is preliminary data.</text>
</comment>
<reference evidence="4 5" key="2">
    <citation type="submission" date="2019-01" db="EMBL/GenBank/DDBJ databases">
        <title>The decoding of complex shrimp genome reveals the adaptation for benthos swimmer, frequently molting mechanism and breeding impact on genome.</title>
        <authorList>
            <person name="Sun Y."/>
            <person name="Gao Y."/>
            <person name="Yu Y."/>
        </authorList>
    </citation>
    <scope>NUCLEOTIDE SEQUENCE [LARGE SCALE GENOMIC DNA]</scope>
    <source>
        <tissue evidence="4">Muscle</tissue>
    </source>
</reference>
<feature type="region of interest" description="Disordered" evidence="1">
    <location>
        <begin position="277"/>
        <end position="374"/>
    </location>
</feature>
<evidence type="ECO:0000313" key="4">
    <source>
        <dbReference type="EMBL" id="ROT61888.1"/>
    </source>
</evidence>
<gene>
    <name evidence="4" type="ORF">C7M84_020292</name>
</gene>
<keyword evidence="2" id="KW-0812">Transmembrane</keyword>
<evidence type="ECO:0000256" key="3">
    <source>
        <dbReference type="SAM" id="SignalP"/>
    </source>
</evidence>
<feature type="chain" id="PRO_5018750336" evidence="3">
    <location>
        <begin position="24"/>
        <end position="414"/>
    </location>
</feature>
<accession>A0A3R7LSN7</accession>